<protein>
    <submittedName>
        <fullName evidence="1">Uncharacterized protein</fullName>
    </submittedName>
</protein>
<proteinExistence type="predicted"/>
<accession>A0A2D0ANC3</accession>
<evidence type="ECO:0000313" key="2">
    <source>
        <dbReference type="Proteomes" id="UP000197097"/>
    </source>
</evidence>
<evidence type="ECO:0000313" key="1">
    <source>
        <dbReference type="EMBL" id="OWQ95103.1"/>
    </source>
</evidence>
<dbReference type="Proteomes" id="UP000197097">
    <property type="component" value="Unassembled WGS sequence"/>
</dbReference>
<sequence length="86" mass="9423">MCIHVDFTPSGGFDPAVDRGPLLVGGLLRSRGIAAERGIDFAATCKNLAAPLERREQALSDQPTRHLLIFTDEIGDLFDPREEVVF</sequence>
<dbReference type="AlphaFoldDB" id="A0A2D0ANC3"/>
<gene>
    <name evidence="1" type="ORF">CDQ91_14370</name>
</gene>
<organism evidence="1 2">
    <name type="scientific">Sphingopyxis witflariensis</name>
    <dbReference type="NCBI Taxonomy" id="173675"/>
    <lineage>
        <taxon>Bacteria</taxon>
        <taxon>Pseudomonadati</taxon>
        <taxon>Pseudomonadota</taxon>
        <taxon>Alphaproteobacteria</taxon>
        <taxon>Sphingomonadales</taxon>
        <taxon>Sphingomonadaceae</taxon>
        <taxon>Sphingopyxis</taxon>
    </lineage>
</organism>
<name>A0A2D0ANC3_9SPHN</name>
<keyword evidence="2" id="KW-1185">Reference proteome</keyword>
<reference evidence="1 2" key="1">
    <citation type="journal article" date="2002" name="Int. J. Syst. Evol. Microbiol.">
        <title>Sphingopyxis witflariensis sp. nov., isolated from activated sludge.</title>
        <authorList>
            <person name="Kampfer P."/>
            <person name="Witzenberger R."/>
            <person name="Denner E.B."/>
            <person name="Busse H.J."/>
            <person name="Neef A."/>
        </authorList>
    </citation>
    <scope>NUCLEOTIDE SEQUENCE [LARGE SCALE GENOMIC DNA]</scope>
    <source>
        <strain evidence="1 2">DSM 14551</strain>
    </source>
</reference>
<comment type="caution">
    <text evidence="1">The sequence shown here is derived from an EMBL/GenBank/DDBJ whole genome shotgun (WGS) entry which is preliminary data.</text>
</comment>
<dbReference type="EMBL" id="NISJ01000008">
    <property type="protein sequence ID" value="OWQ95103.1"/>
    <property type="molecule type" value="Genomic_DNA"/>
</dbReference>